<keyword evidence="2" id="KW-1185">Reference proteome</keyword>
<dbReference type="AlphaFoldDB" id="A0AAV5JGX1"/>
<accession>A0AAV5JGX1</accession>
<evidence type="ECO:0000313" key="2">
    <source>
        <dbReference type="Proteomes" id="UP001054252"/>
    </source>
</evidence>
<evidence type="ECO:0000313" key="1">
    <source>
        <dbReference type="EMBL" id="GKV11991.1"/>
    </source>
</evidence>
<dbReference type="EMBL" id="BPVZ01000035">
    <property type="protein sequence ID" value="GKV11991.1"/>
    <property type="molecule type" value="Genomic_DNA"/>
</dbReference>
<dbReference type="Proteomes" id="UP001054252">
    <property type="component" value="Unassembled WGS sequence"/>
</dbReference>
<protein>
    <submittedName>
        <fullName evidence="1">Uncharacterized protein</fullName>
    </submittedName>
</protein>
<proteinExistence type="predicted"/>
<sequence length="143" mass="15744">MGGDEGLFSKEALNEVSIDGPDLALEFRWVLSMVDGYGQRLGTGRGGKGCGCYFLSKKIKTDLEEEKAQEISKLHDALHAMQMRVEKGNARVIKERKAARKAIEEAPPIIKEAPVIVQDTEKVDQLTAEAKSLKTQKRLSADS</sequence>
<organism evidence="1 2">
    <name type="scientific">Rubroshorea leprosula</name>
    <dbReference type="NCBI Taxonomy" id="152421"/>
    <lineage>
        <taxon>Eukaryota</taxon>
        <taxon>Viridiplantae</taxon>
        <taxon>Streptophyta</taxon>
        <taxon>Embryophyta</taxon>
        <taxon>Tracheophyta</taxon>
        <taxon>Spermatophyta</taxon>
        <taxon>Magnoliopsida</taxon>
        <taxon>eudicotyledons</taxon>
        <taxon>Gunneridae</taxon>
        <taxon>Pentapetalae</taxon>
        <taxon>rosids</taxon>
        <taxon>malvids</taxon>
        <taxon>Malvales</taxon>
        <taxon>Dipterocarpaceae</taxon>
        <taxon>Rubroshorea</taxon>
    </lineage>
</organism>
<gene>
    <name evidence="1" type="ORF">SLEP1_g23197</name>
</gene>
<reference evidence="1 2" key="1">
    <citation type="journal article" date="2021" name="Commun. Biol.">
        <title>The genome of Shorea leprosula (Dipterocarpaceae) highlights the ecological relevance of drought in aseasonal tropical rainforests.</title>
        <authorList>
            <person name="Ng K.K.S."/>
            <person name="Kobayashi M.J."/>
            <person name="Fawcett J.A."/>
            <person name="Hatakeyama M."/>
            <person name="Paape T."/>
            <person name="Ng C.H."/>
            <person name="Ang C.C."/>
            <person name="Tnah L.H."/>
            <person name="Lee C.T."/>
            <person name="Nishiyama T."/>
            <person name="Sese J."/>
            <person name="O'Brien M.J."/>
            <person name="Copetti D."/>
            <person name="Mohd Noor M.I."/>
            <person name="Ong R.C."/>
            <person name="Putra M."/>
            <person name="Sireger I.Z."/>
            <person name="Indrioko S."/>
            <person name="Kosugi Y."/>
            <person name="Izuno A."/>
            <person name="Isagi Y."/>
            <person name="Lee S.L."/>
            <person name="Shimizu K.K."/>
        </authorList>
    </citation>
    <scope>NUCLEOTIDE SEQUENCE [LARGE SCALE GENOMIC DNA]</scope>
    <source>
        <strain evidence="1">214</strain>
    </source>
</reference>
<name>A0AAV5JGX1_9ROSI</name>
<comment type="caution">
    <text evidence="1">The sequence shown here is derived from an EMBL/GenBank/DDBJ whole genome shotgun (WGS) entry which is preliminary data.</text>
</comment>